<accession>A0ABM7VGW7</accession>
<dbReference type="EMBL" id="AP025292">
    <property type="protein sequence ID" value="BDD00211.1"/>
    <property type="molecule type" value="Genomic_DNA"/>
</dbReference>
<evidence type="ECO:0000313" key="2">
    <source>
        <dbReference type="Proteomes" id="UP001354989"/>
    </source>
</evidence>
<organism evidence="1 2">
    <name type="scientific">Persicobacter psychrovividus</name>
    <dbReference type="NCBI Taxonomy" id="387638"/>
    <lineage>
        <taxon>Bacteria</taxon>
        <taxon>Pseudomonadati</taxon>
        <taxon>Bacteroidota</taxon>
        <taxon>Cytophagia</taxon>
        <taxon>Cytophagales</taxon>
        <taxon>Persicobacteraceae</taxon>
        <taxon>Persicobacter</taxon>
    </lineage>
</organism>
<keyword evidence="2" id="KW-1185">Reference proteome</keyword>
<dbReference type="Proteomes" id="UP001354989">
    <property type="component" value="Chromosome"/>
</dbReference>
<evidence type="ECO:0000313" key="1">
    <source>
        <dbReference type="EMBL" id="BDD00211.1"/>
    </source>
</evidence>
<name>A0ABM7VGW7_9BACT</name>
<proteinExistence type="predicted"/>
<sequence length="69" mass="8455">MSLRIVHTFFDSCKTVYHLTKKAMNELFIAFFVYLRQYSFEWSSWKKISTVHFLPYAKFDQTIFIRTDM</sequence>
<reference evidence="1 2" key="1">
    <citation type="submission" date="2021-12" db="EMBL/GenBank/DDBJ databases">
        <title>Genome sequencing of bacteria with rrn-lacking chromosome and rrn-plasmid.</title>
        <authorList>
            <person name="Anda M."/>
            <person name="Iwasaki W."/>
        </authorList>
    </citation>
    <scope>NUCLEOTIDE SEQUENCE [LARGE SCALE GENOMIC DNA]</scope>
    <source>
        <strain evidence="1 2">NBRC 101262</strain>
    </source>
</reference>
<gene>
    <name evidence="1" type="ORF">PEPS_24910</name>
</gene>
<protein>
    <submittedName>
        <fullName evidence="1">Uncharacterized protein</fullName>
    </submittedName>
</protein>